<accession>A0A3S3RYI4</accession>
<keyword evidence="2" id="KW-1185">Reference proteome</keyword>
<organism evidence="1 2">
    <name type="scientific">Neorhizobium lilium</name>
    <dbReference type="NCBI Taxonomy" id="2503024"/>
    <lineage>
        <taxon>Bacteria</taxon>
        <taxon>Pseudomonadati</taxon>
        <taxon>Pseudomonadota</taxon>
        <taxon>Alphaproteobacteria</taxon>
        <taxon>Hyphomicrobiales</taxon>
        <taxon>Rhizobiaceae</taxon>
        <taxon>Rhizobium/Agrobacterium group</taxon>
        <taxon>Neorhizobium</taxon>
    </lineage>
</organism>
<dbReference type="RefSeq" id="WP_128441513.1">
    <property type="nucleotide sequence ID" value="NZ_SBIP01000001.1"/>
</dbReference>
<dbReference type="Proteomes" id="UP000287687">
    <property type="component" value="Unassembled WGS sequence"/>
</dbReference>
<protein>
    <submittedName>
        <fullName evidence="1">Uncharacterized protein</fullName>
    </submittedName>
</protein>
<gene>
    <name evidence="1" type="ORF">EPK99_04600</name>
</gene>
<evidence type="ECO:0000313" key="1">
    <source>
        <dbReference type="EMBL" id="RWX81565.1"/>
    </source>
</evidence>
<sequence>MIIPDLTEVAEFGWLPGDDLLGKLGEQAWIGYGYELALLEFARRSGARPFELSGNFVGLNNRDEEFRLPTGRRDEFVNCGTRDPPNLVVAPREMFVFNFLIDTLKVKARIFRFVPGELPVGGSNWFKAAILR</sequence>
<evidence type="ECO:0000313" key="2">
    <source>
        <dbReference type="Proteomes" id="UP000287687"/>
    </source>
</evidence>
<name>A0A3S3RYI4_9HYPH</name>
<dbReference type="OrthoDB" id="200308at2"/>
<dbReference type="EMBL" id="SBIP01000001">
    <property type="protein sequence ID" value="RWX81565.1"/>
    <property type="molecule type" value="Genomic_DNA"/>
</dbReference>
<reference evidence="1 2" key="1">
    <citation type="submission" date="2019-01" db="EMBL/GenBank/DDBJ databases">
        <title>The draft genome of Rhizobium sp. 24NR.</title>
        <authorList>
            <person name="Liu L."/>
            <person name="Liang L."/>
            <person name="Shi S."/>
            <person name="Xu L."/>
            <person name="Wang X."/>
            <person name="Li L."/>
            <person name="Zhang X."/>
        </authorList>
    </citation>
    <scope>NUCLEOTIDE SEQUENCE [LARGE SCALE GENOMIC DNA]</scope>
    <source>
        <strain evidence="1 2">24NR</strain>
    </source>
</reference>
<comment type="caution">
    <text evidence="1">The sequence shown here is derived from an EMBL/GenBank/DDBJ whole genome shotgun (WGS) entry which is preliminary data.</text>
</comment>
<dbReference type="AlphaFoldDB" id="A0A3S3RYI4"/>
<proteinExistence type="predicted"/>